<sequence length="681" mass="76774">MLKFTLDKASKASAGSISGWRPPLIWDKKVPNTELEKFRKVVERKRNLHFDAYCDFHKWSVENYADFWEEVWNYFGVIASKPYEQVVVKAGDGFLDYDWFPGAAMNYAENVLRIRDDRIALIYLDETGYEETVTFAEMFEEVKLYSAAFRKHGLKIGDVVACYMSNRKEALFAMLATVSIGAIWGAVQPFYGARSTSNIVKMMDAKYLITIDHHQDYGKDYNLLENLPAIVENCPALQKVIVLVTKEESLARGISGIKNGCSLEEFLRSGRNPDGSVPDIAFEQLPFNHPICVSFTSGTTGLPKGPVHSGGTFLTFLATCAFHHNLSSGDIFLNQCPAGWTLWDCFIPSLALGTTIFLYCSSAYFVLNGKNMWDIIAKYKVTCTTLVTNMIDKLEKLEIVPSPSSSFENFKTLLICGSPVLIRNFQYIHNKVTKDVFVGSQYGITESFHCFSGFDFNSPAYAGEIQALGLGLDIRVVNQDGCPVVGERGEIILGTPCPSLPIYLWKDTDNSIMNDTYFKKYSGVFCVGDEGWINPETKGLIVIGRRDDALIQNGERFGATDVYFAISEMKEIVDYICVNQSRSDGKCRAVLFVKLKEGYEFTSELKAKIAQRIERELWEDCVPEVILEAPDIPYNLNNKRMENLVRKIVATNQIPEVNNLKNPDSLKYFCDIPEILNYLNT</sequence>
<evidence type="ECO:0000259" key="3">
    <source>
        <dbReference type="Pfam" id="PF00501"/>
    </source>
</evidence>
<dbReference type="EMBL" id="KK112553">
    <property type="protein sequence ID" value="KFM57968.1"/>
    <property type="molecule type" value="Genomic_DNA"/>
</dbReference>
<dbReference type="PROSITE" id="PS00455">
    <property type="entry name" value="AMP_BINDING"/>
    <property type="match status" value="1"/>
</dbReference>
<dbReference type="OrthoDB" id="10253869at2759"/>
<evidence type="ECO:0000259" key="4">
    <source>
        <dbReference type="Pfam" id="PF16177"/>
    </source>
</evidence>
<dbReference type="Gene3D" id="3.40.50.12780">
    <property type="entry name" value="N-terminal domain of ligase-like"/>
    <property type="match status" value="1"/>
</dbReference>
<dbReference type="InterPro" id="IPR042099">
    <property type="entry name" value="ANL_N_sf"/>
</dbReference>
<gene>
    <name evidence="5" type="ORF">X975_17382</name>
</gene>
<proteinExistence type="inferred from homology"/>
<dbReference type="PANTHER" id="PTHR42921:SF1">
    <property type="entry name" value="ACETOACETYL-COA SYNTHETASE"/>
    <property type="match status" value="1"/>
</dbReference>
<dbReference type="STRING" id="407821.A0A087SYM9"/>
<evidence type="ECO:0000313" key="6">
    <source>
        <dbReference type="Proteomes" id="UP000054359"/>
    </source>
</evidence>
<dbReference type="Proteomes" id="UP000054359">
    <property type="component" value="Unassembled WGS sequence"/>
</dbReference>
<dbReference type="InterPro" id="IPR020845">
    <property type="entry name" value="AMP-binding_CS"/>
</dbReference>
<dbReference type="Pfam" id="PF16177">
    <property type="entry name" value="ACAS_N"/>
    <property type="match status" value="1"/>
</dbReference>
<dbReference type="PANTHER" id="PTHR42921">
    <property type="entry name" value="ACETOACETYL-COA SYNTHETASE"/>
    <property type="match status" value="1"/>
</dbReference>
<keyword evidence="2" id="KW-0472">Membrane</keyword>
<dbReference type="Pfam" id="PF00501">
    <property type="entry name" value="AMP-binding"/>
    <property type="match status" value="1"/>
</dbReference>
<organism evidence="5 6">
    <name type="scientific">Stegodyphus mimosarum</name>
    <name type="common">African social velvet spider</name>
    <dbReference type="NCBI Taxonomy" id="407821"/>
    <lineage>
        <taxon>Eukaryota</taxon>
        <taxon>Metazoa</taxon>
        <taxon>Ecdysozoa</taxon>
        <taxon>Arthropoda</taxon>
        <taxon>Chelicerata</taxon>
        <taxon>Arachnida</taxon>
        <taxon>Araneae</taxon>
        <taxon>Araneomorphae</taxon>
        <taxon>Entelegynae</taxon>
        <taxon>Eresoidea</taxon>
        <taxon>Eresidae</taxon>
        <taxon>Stegodyphus</taxon>
    </lineage>
</organism>
<comment type="similarity">
    <text evidence="1">Belongs to the ATP-dependent AMP-binding enzyme family.</text>
</comment>
<accession>A0A087SYM9</accession>
<name>A0A087SYM9_STEMI</name>
<protein>
    <submittedName>
        <fullName evidence="5">Acetoacetyl-CoA synthetase</fullName>
    </submittedName>
</protein>
<reference evidence="5 6" key="1">
    <citation type="submission" date="2013-11" db="EMBL/GenBank/DDBJ databases">
        <title>Genome sequencing of Stegodyphus mimosarum.</title>
        <authorList>
            <person name="Bechsgaard J."/>
        </authorList>
    </citation>
    <scope>NUCLEOTIDE SEQUENCE [LARGE SCALE GENOMIC DNA]</scope>
</reference>
<evidence type="ECO:0000256" key="2">
    <source>
        <dbReference type="SAM" id="Phobius"/>
    </source>
</evidence>
<keyword evidence="2" id="KW-0812">Transmembrane</keyword>
<keyword evidence="2" id="KW-1133">Transmembrane helix</keyword>
<feature type="domain" description="AMP-dependent synthetase/ligase" evidence="3">
    <location>
        <begin position="115"/>
        <end position="497"/>
    </location>
</feature>
<dbReference type="InterPro" id="IPR045851">
    <property type="entry name" value="AMP-bd_C_sf"/>
</dbReference>
<dbReference type="Gene3D" id="3.30.300.30">
    <property type="match status" value="1"/>
</dbReference>
<evidence type="ECO:0000256" key="1">
    <source>
        <dbReference type="ARBA" id="ARBA00006432"/>
    </source>
</evidence>
<dbReference type="InterPro" id="IPR032387">
    <property type="entry name" value="ACAS_N"/>
</dbReference>
<dbReference type="InterPro" id="IPR000873">
    <property type="entry name" value="AMP-dep_synth/lig_dom"/>
</dbReference>
<dbReference type="GO" id="GO:0030729">
    <property type="term" value="F:acetoacetate-CoA ligase activity"/>
    <property type="evidence" value="ECO:0007669"/>
    <property type="project" value="TreeGrafter"/>
</dbReference>
<feature type="transmembrane region" description="Helical" evidence="2">
    <location>
        <begin position="170"/>
        <end position="191"/>
    </location>
</feature>
<feature type="domain" description="Acetyl-coenzyme A synthetase N-terminal" evidence="4">
    <location>
        <begin position="53"/>
        <end position="111"/>
    </location>
</feature>
<dbReference type="AlphaFoldDB" id="A0A087SYM9"/>
<keyword evidence="6" id="KW-1185">Reference proteome</keyword>
<dbReference type="SUPFAM" id="SSF56801">
    <property type="entry name" value="Acetyl-CoA synthetase-like"/>
    <property type="match status" value="1"/>
</dbReference>
<evidence type="ECO:0000313" key="5">
    <source>
        <dbReference type="EMBL" id="KFM57968.1"/>
    </source>
</evidence>
<feature type="non-terminal residue" evidence="5">
    <location>
        <position position="681"/>
    </location>
</feature>